<organism evidence="1 2">
    <name type="scientific">Panagrolaimus davidi</name>
    <dbReference type="NCBI Taxonomy" id="227884"/>
    <lineage>
        <taxon>Eukaryota</taxon>
        <taxon>Metazoa</taxon>
        <taxon>Ecdysozoa</taxon>
        <taxon>Nematoda</taxon>
        <taxon>Chromadorea</taxon>
        <taxon>Rhabditida</taxon>
        <taxon>Tylenchina</taxon>
        <taxon>Panagrolaimomorpha</taxon>
        <taxon>Panagrolaimoidea</taxon>
        <taxon>Panagrolaimidae</taxon>
        <taxon>Panagrolaimus</taxon>
    </lineage>
</organism>
<accession>A0A914PGH6</accession>
<dbReference type="AlphaFoldDB" id="A0A914PGH6"/>
<dbReference type="WBParaSite" id="PDA_v2.g14706.t1">
    <property type="protein sequence ID" value="PDA_v2.g14706.t1"/>
    <property type="gene ID" value="PDA_v2.g14706"/>
</dbReference>
<sequence length="111" mass="12646">MPPATRAKQPPAIVAPDFSNLYKLDFEFNDEKIIKADPFVDAISNYFAEADELNKSIKALIAERTKKKVPATPKKKVAAMTLVRNQINELRKINFDDDDETSFELYDLLLN</sequence>
<evidence type="ECO:0000313" key="1">
    <source>
        <dbReference type="Proteomes" id="UP000887578"/>
    </source>
</evidence>
<dbReference type="Proteomes" id="UP000887578">
    <property type="component" value="Unplaced"/>
</dbReference>
<keyword evidence="1" id="KW-1185">Reference proteome</keyword>
<name>A0A914PGH6_9BILA</name>
<protein>
    <submittedName>
        <fullName evidence="2">Uncharacterized protein</fullName>
    </submittedName>
</protein>
<evidence type="ECO:0000313" key="2">
    <source>
        <dbReference type="WBParaSite" id="PDA_v2.g14706.t1"/>
    </source>
</evidence>
<reference evidence="2" key="1">
    <citation type="submission" date="2022-11" db="UniProtKB">
        <authorList>
            <consortium name="WormBaseParasite"/>
        </authorList>
    </citation>
    <scope>IDENTIFICATION</scope>
</reference>
<proteinExistence type="predicted"/>